<comment type="caution">
    <text evidence="2">The sequence shown here is derived from an EMBL/GenBank/DDBJ whole genome shotgun (WGS) entry which is preliminary data.</text>
</comment>
<proteinExistence type="predicted"/>
<accession>A0ABQ8W9V6</accession>
<evidence type="ECO:0000313" key="2">
    <source>
        <dbReference type="EMBL" id="KAJ5261532.1"/>
    </source>
</evidence>
<gene>
    <name evidence="2" type="ORF">N7505_008399</name>
</gene>
<dbReference type="Proteomes" id="UP001220256">
    <property type="component" value="Unassembled WGS sequence"/>
</dbReference>
<organism evidence="2 3">
    <name type="scientific">Penicillium chrysogenum</name>
    <name type="common">Penicillium notatum</name>
    <dbReference type="NCBI Taxonomy" id="5076"/>
    <lineage>
        <taxon>Eukaryota</taxon>
        <taxon>Fungi</taxon>
        <taxon>Dikarya</taxon>
        <taxon>Ascomycota</taxon>
        <taxon>Pezizomycotina</taxon>
        <taxon>Eurotiomycetes</taxon>
        <taxon>Eurotiomycetidae</taxon>
        <taxon>Eurotiales</taxon>
        <taxon>Aspergillaceae</taxon>
        <taxon>Penicillium</taxon>
        <taxon>Penicillium chrysogenum species complex</taxon>
    </lineage>
</organism>
<keyword evidence="3" id="KW-1185">Reference proteome</keyword>
<sequence>MCTVASANVKSSRDERREETGSRHEVTWSLLLSNLKDYIRCDPGASMSYRRVFSDEIAFAAYQQDSGGIQGPFGILGAFE</sequence>
<feature type="region of interest" description="Disordered" evidence="1">
    <location>
        <begin position="1"/>
        <end position="22"/>
    </location>
</feature>
<name>A0ABQ8W9V6_PENCH</name>
<feature type="compositionally biased region" description="Polar residues" evidence="1">
    <location>
        <begin position="1"/>
        <end position="10"/>
    </location>
</feature>
<dbReference type="EMBL" id="JAPVEB010000006">
    <property type="protein sequence ID" value="KAJ5261532.1"/>
    <property type="molecule type" value="Genomic_DNA"/>
</dbReference>
<protein>
    <submittedName>
        <fullName evidence="2">Uncharacterized protein</fullName>
    </submittedName>
</protein>
<feature type="compositionally biased region" description="Basic and acidic residues" evidence="1">
    <location>
        <begin position="11"/>
        <end position="22"/>
    </location>
</feature>
<reference evidence="2 3" key="1">
    <citation type="journal article" date="2023" name="IMA Fungus">
        <title>Comparative genomic study of the Penicillium genus elucidates a diverse pangenome and 15 lateral gene transfer events.</title>
        <authorList>
            <person name="Petersen C."/>
            <person name="Sorensen T."/>
            <person name="Nielsen M.R."/>
            <person name="Sondergaard T.E."/>
            <person name="Sorensen J.L."/>
            <person name="Fitzpatrick D.A."/>
            <person name="Frisvad J.C."/>
            <person name="Nielsen K.L."/>
        </authorList>
    </citation>
    <scope>NUCLEOTIDE SEQUENCE [LARGE SCALE GENOMIC DNA]</scope>
    <source>
        <strain evidence="2 3">IBT 3361</strain>
    </source>
</reference>
<evidence type="ECO:0000256" key="1">
    <source>
        <dbReference type="SAM" id="MobiDB-lite"/>
    </source>
</evidence>
<evidence type="ECO:0000313" key="3">
    <source>
        <dbReference type="Proteomes" id="UP001220256"/>
    </source>
</evidence>